<name>A0A8J7Q089_9PROT</name>
<evidence type="ECO:0000313" key="2">
    <source>
        <dbReference type="Proteomes" id="UP000664414"/>
    </source>
</evidence>
<dbReference type="AlphaFoldDB" id="A0A8J7Q089"/>
<organism evidence="1 2">
    <name type="scientific">Candidatus Paracaedimonas acanthamoebae</name>
    <dbReference type="NCBI Taxonomy" id="244581"/>
    <lineage>
        <taxon>Bacteria</taxon>
        <taxon>Pseudomonadati</taxon>
        <taxon>Pseudomonadota</taxon>
        <taxon>Alphaproteobacteria</taxon>
        <taxon>Holosporales</taxon>
        <taxon>Caedimonadaceae</taxon>
        <taxon>Candidatus Paracaedimonas</taxon>
    </lineage>
</organism>
<evidence type="ECO:0000313" key="1">
    <source>
        <dbReference type="EMBL" id="MBN9412803.1"/>
    </source>
</evidence>
<dbReference type="Proteomes" id="UP000664414">
    <property type="component" value="Unassembled WGS sequence"/>
</dbReference>
<sequence>MKKLILATLICVMGFQKISCQASSHTSDSMEVDCSPTLSLTSAPSASLEQDFKSIDDIHTIIKIAYSEAEWKKLKNAYDIFAQLSLSEETWKSYAGQHKIDYRWPSQTTWKEQVGAHLFFHPQALDWFDCPYRSHLLKRFDIIWGFAINAKLKDPRGKYLLCNTLQKIRRHRKYAEVPILTEFFEGYFGKAIQELKSYEDDPDACYLLGRGITEDFFTCISRYDETLSAHDLFRRHPDHLRNKYHALITASQESTMEDFLMLAQRGYSRAYSDVIEFLDGIEDTIPKENILKEISEKEHDPTLLLDRGYLLYDEPEDNDEAKELQASIFRQVTENYRIATGYIELGILRIEANHLTEETADFFRKAGEINDPRGWEYLIKFWEEKYKFSKAKTDKNNLSASIKEGMRVGLPYAYSQGQYYFPEEFSTEWVELYGAPLQGDIRINWDDLRVAPVMQKSMIKIIEKFLTES</sequence>
<comment type="caution">
    <text evidence="1">The sequence shown here is derived from an EMBL/GenBank/DDBJ whole genome shotgun (WGS) entry which is preliminary data.</text>
</comment>
<gene>
    <name evidence="1" type="ORF">J0H12_02595</name>
</gene>
<proteinExistence type="predicted"/>
<dbReference type="EMBL" id="JAFKGL010000013">
    <property type="protein sequence ID" value="MBN9412803.1"/>
    <property type="molecule type" value="Genomic_DNA"/>
</dbReference>
<evidence type="ECO:0008006" key="3">
    <source>
        <dbReference type="Google" id="ProtNLM"/>
    </source>
</evidence>
<reference evidence="1" key="1">
    <citation type="submission" date="2021-02" db="EMBL/GenBank/DDBJ databases">
        <title>Thiocyanate and organic carbon inputs drive convergent selection for specific autotrophic Afipia and Thiobacillus strains within complex microbiomes.</title>
        <authorList>
            <person name="Huddy R.J."/>
            <person name="Sachdeva R."/>
            <person name="Kadzinga F."/>
            <person name="Kantor R.S."/>
            <person name="Harrison S.T.L."/>
            <person name="Banfield J.F."/>
        </authorList>
    </citation>
    <scope>NUCLEOTIDE SEQUENCE</scope>
    <source>
        <strain evidence="1">SCN18_10_11_15_R4_P_38_20</strain>
    </source>
</reference>
<protein>
    <recommendedName>
        <fullName evidence="3">DUF4034 domain-containing protein</fullName>
    </recommendedName>
</protein>
<accession>A0A8J7Q089</accession>